<accession>A0ABS3HKJ7</accession>
<dbReference type="PANTHER" id="PTHR11091">
    <property type="entry name" value="OXIDOREDUCTASE-RELATED"/>
    <property type="match status" value="1"/>
</dbReference>
<dbReference type="NCBIfam" id="TIGR03175">
    <property type="entry name" value="AllD"/>
    <property type="match status" value="1"/>
</dbReference>
<dbReference type="EC" id="1.1.1.154" evidence="3"/>
<dbReference type="Proteomes" id="UP000664495">
    <property type="component" value="Unassembled WGS sequence"/>
</dbReference>
<keyword evidence="2 3" id="KW-0560">Oxidoreductase</keyword>
<comment type="similarity">
    <text evidence="1">Belongs to the LDH2/MDH2 oxidoreductase family.</text>
</comment>
<evidence type="ECO:0000313" key="4">
    <source>
        <dbReference type="Proteomes" id="UP000664495"/>
    </source>
</evidence>
<evidence type="ECO:0000313" key="3">
    <source>
        <dbReference type="EMBL" id="MBO0453420.1"/>
    </source>
</evidence>
<dbReference type="GO" id="GO:0009040">
    <property type="term" value="F:ureidoglycolate dehydrogenase activity"/>
    <property type="evidence" value="ECO:0007669"/>
    <property type="project" value="UniProtKB-EC"/>
</dbReference>
<protein>
    <submittedName>
        <fullName evidence="3">Ureidoglycolate dehydrogenase</fullName>
        <ecNumber evidence="3">1.1.1.154</ecNumber>
    </submittedName>
</protein>
<dbReference type="RefSeq" id="WP_207109193.1">
    <property type="nucleotide sequence ID" value="NZ_JAFLVR010000033.1"/>
</dbReference>
<evidence type="ECO:0000256" key="1">
    <source>
        <dbReference type="ARBA" id="ARBA00006056"/>
    </source>
</evidence>
<dbReference type="EMBL" id="JAFLVR010000033">
    <property type="protein sequence ID" value="MBO0453420.1"/>
    <property type="molecule type" value="Genomic_DNA"/>
</dbReference>
<dbReference type="InterPro" id="IPR017590">
    <property type="entry name" value="Ureidoglycolate_dehydrogenase"/>
</dbReference>
<dbReference type="InterPro" id="IPR036111">
    <property type="entry name" value="Mal/L-sulfo/L-lacto_DH-like_sf"/>
</dbReference>
<dbReference type="SUPFAM" id="SSF89733">
    <property type="entry name" value="L-sulfolactate dehydrogenase-like"/>
    <property type="match status" value="1"/>
</dbReference>
<organism evidence="3 4">
    <name type="scientific">Candidatus Enterococcus murrayae</name>
    <dbReference type="NCBI Taxonomy" id="2815321"/>
    <lineage>
        <taxon>Bacteria</taxon>
        <taxon>Bacillati</taxon>
        <taxon>Bacillota</taxon>
        <taxon>Bacilli</taxon>
        <taxon>Lactobacillales</taxon>
        <taxon>Enterococcaceae</taxon>
        <taxon>Enterococcus</taxon>
    </lineage>
</organism>
<dbReference type="Gene3D" id="3.30.1370.60">
    <property type="entry name" value="Hypothetical oxidoreductase yiak, domain 2"/>
    <property type="match status" value="1"/>
</dbReference>
<dbReference type="PANTHER" id="PTHR11091:SF0">
    <property type="entry name" value="MALATE DEHYDROGENASE"/>
    <property type="match status" value="1"/>
</dbReference>
<dbReference type="Pfam" id="PF02615">
    <property type="entry name" value="Ldh_2"/>
    <property type="match status" value="1"/>
</dbReference>
<sequence length="349" mass="38333">MRVTKAELHQLIQDKIHKAGLSKEHAGIVSDVLTFADARGIHSHGAMRVEYYSERIAKGGITQEPKFNFEKTGPSCGVFEGDNGSGFVAAEKAMDHAIEIAKETGVAVIGVRNISHSGALAYYVERAAEKDLVAVSVCQSDPMVVPFGGSEPFFGTNPIAFAAPSNDERIITFDMATTVQAWGKILHARSRKESIPDTWAVDEQGNPTTDSTKVNALVPISGAKGYGLMMMVDVLSGVLLGVPFGKHVSSMYHDLSKGRELGQLHIVINPEFFVGLDTFKQTISTMLDELKTVAPSAGFKEVNYPGERGRMREKNYEENGIEIVDDIYQYLISDDIHYDRYDHKNKFAE</sequence>
<evidence type="ECO:0000256" key="2">
    <source>
        <dbReference type="ARBA" id="ARBA00023002"/>
    </source>
</evidence>
<dbReference type="NCBIfam" id="NF011599">
    <property type="entry name" value="PRK15025.1"/>
    <property type="match status" value="1"/>
</dbReference>
<dbReference type="InterPro" id="IPR003767">
    <property type="entry name" value="Malate/L-lactate_DH-like"/>
</dbReference>
<keyword evidence="4" id="KW-1185">Reference proteome</keyword>
<name>A0ABS3HKJ7_9ENTE</name>
<dbReference type="Gene3D" id="1.10.1530.10">
    <property type="match status" value="1"/>
</dbReference>
<dbReference type="InterPro" id="IPR043144">
    <property type="entry name" value="Mal/L-sulf/L-lact_DH-like_ah"/>
</dbReference>
<comment type="caution">
    <text evidence="3">The sequence shown here is derived from an EMBL/GenBank/DDBJ whole genome shotgun (WGS) entry which is preliminary data.</text>
</comment>
<gene>
    <name evidence="3" type="primary">allD</name>
    <name evidence="3" type="ORF">JZO85_14235</name>
</gene>
<dbReference type="InterPro" id="IPR043143">
    <property type="entry name" value="Mal/L-sulf/L-lact_DH-like_NADP"/>
</dbReference>
<proteinExistence type="inferred from homology"/>
<reference evidence="3 4" key="1">
    <citation type="submission" date="2021-03" db="EMBL/GenBank/DDBJ databases">
        <title>Enterococcal diversity collection.</title>
        <authorList>
            <person name="Gilmore M.S."/>
            <person name="Schwartzman J."/>
            <person name="Van Tyne D."/>
            <person name="Martin M."/>
            <person name="Earl A.M."/>
            <person name="Manson A.L."/>
            <person name="Straub T."/>
            <person name="Salamzade R."/>
            <person name="Saavedra J."/>
            <person name="Lebreton F."/>
            <person name="Prichula J."/>
            <person name="Schaufler K."/>
            <person name="Gaca A."/>
            <person name="Sgardioli B."/>
            <person name="Wagenaar J."/>
            <person name="Strong T."/>
        </authorList>
    </citation>
    <scope>NUCLEOTIDE SEQUENCE [LARGE SCALE GENOMIC DNA]</scope>
    <source>
        <strain evidence="3 4">MJM16</strain>
    </source>
</reference>